<proteinExistence type="predicted"/>
<accession>A0A0G4HWX7</accession>
<protein>
    <submittedName>
        <fullName evidence="1">Uncharacterized protein</fullName>
    </submittedName>
</protein>
<name>A0A0G4HWX7_9ALVE</name>
<dbReference type="EMBL" id="CDMZ01004208">
    <property type="protein sequence ID" value="CEM49007.1"/>
    <property type="molecule type" value="Genomic_DNA"/>
</dbReference>
<dbReference type="AlphaFoldDB" id="A0A0G4HWX7"/>
<gene>
    <name evidence="1" type="ORF">Cvel_9145</name>
</gene>
<evidence type="ECO:0000313" key="1">
    <source>
        <dbReference type="EMBL" id="CEM49007.1"/>
    </source>
</evidence>
<dbReference type="VEuPathDB" id="CryptoDB:Cvel_9145"/>
<organism evidence="1">
    <name type="scientific">Chromera velia CCMP2878</name>
    <dbReference type="NCBI Taxonomy" id="1169474"/>
    <lineage>
        <taxon>Eukaryota</taxon>
        <taxon>Sar</taxon>
        <taxon>Alveolata</taxon>
        <taxon>Colpodellida</taxon>
        <taxon>Chromeraceae</taxon>
        <taxon>Chromera</taxon>
    </lineage>
</organism>
<sequence>MDAKICVQWHWDDYEKWTKQMAEYFSEKDFVYDFSSPDSPYVGIAAWWGGEHIPWNKAFPNTTFAAGSGFIEAGGEELHTVTTYATAAMQADFKGIPHRHRGTGERLNVTLVDLDFYKVGMNGEGKFRILYNACMVDLYSLMVQAGYRLLDSPSMGGLVEGSYWPPRTMAGVPAPNSQFVKHSETATSEGFFDKFLSALFEGSAVGSAVETFESFSTRMERFLHTDAILYANPLGIGRAQGREQALELLFEMFVHNFSARKLEREADNFVRVCEGLLCGVHGYQSGAQIEPWLGAGPVAVSRLSARIDLRFALHVNLYVQSRGVGIDTLSEGAVALDLYLLFDIPHAVKQMGRDLFAEIAQLRQEEEESTNRNWEVGFEPELVS</sequence>
<reference evidence="1" key="1">
    <citation type="submission" date="2014-11" db="EMBL/GenBank/DDBJ databases">
        <authorList>
            <person name="Otto D Thomas"/>
            <person name="Naeem Raeece"/>
        </authorList>
    </citation>
    <scope>NUCLEOTIDE SEQUENCE</scope>
</reference>